<feature type="coiled-coil region" evidence="1">
    <location>
        <begin position="3482"/>
        <end position="3599"/>
    </location>
</feature>
<keyword evidence="1" id="KW-0175">Coiled coil</keyword>
<feature type="coiled-coil region" evidence="1">
    <location>
        <begin position="809"/>
        <end position="1033"/>
    </location>
</feature>
<organism evidence="3 4">
    <name type="scientific">Glossina palpalis gambiensis</name>
    <dbReference type="NCBI Taxonomy" id="67801"/>
    <lineage>
        <taxon>Eukaryota</taxon>
        <taxon>Metazoa</taxon>
        <taxon>Ecdysozoa</taxon>
        <taxon>Arthropoda</taxon>
        <taxon>Hexapoda</taxon>
        <taxon>Insecta</taxon>
        <taxon>Pterygota</taxon>
        <taxon>Neoptera</taxon>
        <taxon>Endopterygota</taxon>
        <taxon>Diptera</taxon>
        <taxon>Brachycera</taxon>
        <taxon>Muscomorpha</taxon>
        <taxon>Hippoboscoidea</taxon>
        <taxon>Glossinidae</taxon>
        <taxon>Glossina</taxon>
    </lineage>
</organism>
<sequence>MSSETNEPTADINNLQETFLQQQEKISALKEMVRKSEVAHGSTKCATQEKVKHIADRLKKSKARSRQGVNVATYSTSETTPSSIFVNSQDHMTAGSQVHLSVSSPTPIHSSTPNPTPSRVQPAKQMSVDSSGHSVFNMPGNEKILLMRQQLEQNKLRMAKKASSKQHLELMVTQLKEKFDSTQQCLENTFELGKSMNDLSSLLSLSAPKERHKSATDLSNQCFSLERERIKFLENRCRLLEKQLEKEKQNYQNTDSLSVISHEMEIKISELEQSLVEKQNENFRLKQEIDTKEEALSLAPSDSSGYTDLIKENESLKKKILEMQNELDNVSQQMLRSNDNLNELYSFDLGAENQRLRQEICQQLKRIEEQNEVNDLLETARRDLTSKVIELEEQVSKQRIELAEAHESLHCYGRESEGTENNFLKNCRPSDTDTQISDEMAKQIQELTDERNEILKENSQLKDTFNKSVQLQVSDNSIADKIALLESTIEKQNEELLNTLQTLKKNEEELMEKRIELNVLNANFNVLEEKLENVSKTKHLFSTVSCQEIDKTELQMEIQELKQKLDESNKTMIKLKLKCKQGEKLIEKLKKNSDLHAEVVRLQVVREELQQRIIELEDEKGQWQLHEVDKDSNDSRKRGELIEHLELNIAELQKSLQEKDCLLESFKQGDQSRVQSELSEIQLEEQIKSLSEQLKFTQTMLESKNKEVEECERKIMTLNKQKDELDKKLEHYLNENMELLDKVEKLSKSSSSAESIEIVERLTQQEQAEIEEFNKRLDSVQTTEAPSINLESINELTQTDMNPELSESLVKLKEESSELMSKIELFTNERKEVLDKMEHLNSENHELQERINKLIEDKKELESKLSLAKQTEEELGNKMQTLTQEKETLAVQVAESQKAQHSQELTSMQQSSEVVAALDNSETLFEKCEKSLAKLNSELEAYRKANDKKAKFNVSKKLAKEAENAHTQLSELLQKVKEASSAVETVTVVETVVAVTAPNGKALAEYEQLTAQNRELKSTIVELRRLLDETRESQDRDQMDDKTIDEPAAILPTISEEQLQEALNNVAKYQSQCIELHAKVEDLTRQLEEARTDGEEKTAAIADLNEELQKLRQLSENFDCVINEKEMSCEKHLEQLTRVRRELECKCETYEGEMEILRTLVIEQKQQLIEAYKENEHAMNIKLLELQEREQHIEVLKAEVVSLKESFSEEKISALKEMVRKSEVAHGSTKCATQEKVKHIADRLKKSKARSRQGVNVATYSTSETTPSSIFVNSQDHMTAGSQVHLSVSSPTPIHSSTPNPTPSRVQPAKQMSVDSSGHSVFNMPGNEKILLMRQQLEQNKLRMAKKASSKQHLELMVTQLKEKFDSTQQCLENTFELGKSMNDLSSLLSLSAPKERHKSATDLSNQCFSLERERIKFLENRCRLLEKQLEKEKQNYQNTDSLSVISHEMEIKISELEQSLVEKQNENFRLKQEIDTKEEALSLAPSDSSGYTDLIKENESLKKKILEMQNELDNVSQQMLRSNDNLNELYSFDLGAENQRLRQEICQQLKRIEEQNEVNDLLETARRDLTSKVIELEEQVSKQRIELAEAHESLHCYGRESEGTENNFLKNCRPSDTDTQISDEMAKQIQELTDERNEILKENSQLKDTFNKSVQLQVSDNSIADKIALLESTIEKQNEELLNTLQTLKKNEEELMEKRIELNVLNANFNVLEEKLENVSKTKHLFSTVSCQEIDKTELQMEIQELKQKLDESNKTMIKLKLKCKQGEKLIEKLKKNSDLHAEVVRLQVVREELQQRIIELEDEKGQWQLHEVDKDSNDSRKRGELIEHLELNIAELQKSLQEKDCLLESFKQGDQSRVQSELSEIQLEEQIKSLSEQLKFTQTMLESKNKEVEECERKIMTLNKQKDELDKKLEHYLNENMELLDKVEKLSKSSSSAESIEIVERLTQQEQAEIEEFNKRLDSVQTTEAPSINLESINELTQTDMNPELSESLVKLKEESSELMSKIELFTNERKEVLDKMEHLNSENHELQERINKLIEDKKELESKLSLAKQTEEELGNKMQTLTQEKETLAVQVAESQKAQHSQELTSMQQSSEVVAALDNSETLFEKCEKSLAKLNSELEAYRKANDKKAKFNVSKKLAKEAENAHTQLSELLQKVKEASSAVETVTVVETVVAVTAPNGKALAEYEQLTAQNRELKSTIVELRRLLDETRESQDRDQMDDKTIDEPAAILPTISEEQLQEALNNVAKYQSQCIELHAKVEDLTRQLEEARTDGEEKTAAITDLNEELQKLRQLSENFDCVINEKEMSCEKHLEQLTRVRRELECKCETYEGEMEILRTLVIEQKQQLIEAYKENEHAMNIKLLELQEREQHIEVLKAEVVSLKESFSEVGSKFNQNLQKDYEQLRETLKINKNLVQDQINELDNKQETIDTLNQQIKDLYKAMEDNINTLTQKEEQIAELENKYEINMRDLAELEKKFQRLECRNQELETLNKDQKDVLNSQKQEMTKLLADKQQLENRNCELEQRNRDQLEKLKKYAANLKKKIAQCQEYEARLKELETTTSTSLDVQDMQNLRLHQTELEQKLGDLQNLISEKENNLLEKSEELIDCKKSKQQLEQETVQLKVMLAEKETYLKQLQNDLTTTQQLAADWSDSSEVDQLRKELRSTQENMKLKVQEIEELHKTVASSKMSTEKLQAELLSVQQDISNWRQELYSTQTQLKLKTQELESRDRSIEQLQYDLMASREQNSDWGLASTNEQLREDMLCAQENLRMKVQEIEDLRQSLMAAQEQLSDWGNKSLVKSADYENLSTVLTDKTVKLEKAEFNLNELQNDLLNLRKKDQESCQQINELKSILEEKERTIEEAHAKAPDDHYQSNIDSLQKQLGVQEAKLNELTEELKAKSLKFEKSKAVIKERNGQIQRLQAQLKDLQEKLSSLPEEEMLSPTIQARLEAVSHSSNQNELETLQQSYNKLNEKYHTEKTNFQETITRLENLHDGIQAKLQEDMAYIETLEQENTKFKDKICRLEECVAIFEERRASMERKVKVMDAQMQQNTEEHAKVEDELIYRLNMLSEHDDVIAQRLLDSQTEKELLEERVRQLQADMNEWQSKYISIDKVFTHYKTCSNDEYEQEVKELRNQVSHLKSDIEHLKSEYEAKLTAKGEELDDLESELSEQLQEMNANKRELSEQLERKSDECNALKDEIVRLNETINDLEQAKSELEREIPWLRMQNDNSQQDLYELQELRLQTIQDKTEIENLRIQIESLTSNHENELQALRTQIAELDTLRMQVGQNQTDDQVFIETENKRLTDLLAEKEALIENYERYNSQSQVATARTISNAPCSTSGQSDHFTLTFGIPTSSVDVSEVDRLGQELSEKNNLVVRLQQNLEDLQIEFDELLNSHNEVQRELSERAHDVINVEALQSVSNTLSESNDVIPAPPMFFTTDTSVRSPFDDIVQARDQTDDISLAEHPTIEDLQRNVSDLEKHAQDLEHKLVVRSQREGENEKRLRDLENRYQQSQSDLNKLNKENADLLQKQSQHAVMEKDFENLENEVQRLQTLLQNRDGVIRDMSQQDSNNDQLKISLSRLEDQIISETPMDPAAQPTLDMFFGNSMPDVFESLVMPTVATQPVIEELIVPKKTYDCQPRQDVTPAIDLGIDWSDGWEKSDAEAEVEHFAKMTTAPMGTKRSLIPKEQQLELQMQELNERIQELQLALERSEEQKKELHIKSGKLMKKLKDYKTRIEELQTSSAVTFRKSSSVESNSVFGDLDAAIQDELKAQIKILEEQLEEQRRLQESQNIEKEKLLKRIDVVTAGNERMSEMKERQDMEVRMYQTRIHELQQKLKTLEEWGTEATIKEVIPITASAVVPADVKNLEERISTLSLEVQDLTGDRLELQALLEEEKINLAKAEETVVSLRQQIMSLEEAQVANQNTEATKYNNLRLEMQNLQESYNNLLNAHERLSKEMEVQADSLVQSQANEIKQKDEIESLLSEVETSREILNNTKQSLIDLEAELSALKEQKEKQIDATTNLPVTVELDLLKKEVSTLQDEKQRHEEANRNLQSEIEILKDEVRRLQIENESLKTSLDSKSQAEVDEDLLVQLQEKDSEIVHLKQRVSDLMNEDQTEKLVLEILTKNQEIHMLKMQAQTLEEDKLELINNLELEKRKTTEETKGRDGVEIQKLQSQNEELLNEKQQMEIELQALNQHVLDSLQLEDKLKMLTLELDTKNIEIAELRKTIETTKLQSNLLQSDAPTDYAALSAHWQTIVDQSCGEIAKMWQDHLAQRERDFKVTEARLQEEIASLKNNQNPELPVGGTSAQVLSAETTTTSTPASESTTVSGTSSAEASKNVSPVRIITEENDTNTDAIIEKMQAALESQELEIVTLKEQLAIRSAEYARLAAQYDPFKLQSSTPEMKRNIADVAMVPKSELDLALYMLHQRDMRCEEMTLELVSLLEERDTLQLKLSNTLRQIETIKSQSNIHNEASSATVGSPANSPMIDNLGNISMSSSPSITCADDVELNQKLSQLQTVKHSKDKVIREEREQRIRQMEKIQQDVAKMPSAAVSEIIGTDL</sequence>
<feature type="compositionally biased region" description="Low complexity" evidence="2">
    <location>
        <begin position="4332"/>
        <end position="4347"/>
    </location>
</feature>
<feature type="coiled-coil region" evidence="1">
    <location>
        <begin position="4003"/>
        <end position="4254"/>
    </location>
</feature>
<dbReference type="VEuPathDB" id="VectorBase:GPPI020482"/>
<feature type="coiled-coil region" evidence="1">
    <location>
        <begin position="1553"/>
        <end position="1594"/>
    </location>
</feature>
<feature type="region of interest" description="Disordered" evidence="2">
    <location>
        <begin position="1287"/>
        <end position="1310"/>
    </location>
</feature>
<feature type="coiled-coil region" evidence="1">
    <location>
        <begin position="3263"/>
        <end position="3336"/>
    </location>
</feature>
<feature type="compositionally biased region" description="Polar residues" evidence="2">
    <location>
        <begin position="101"/>
        <end position="119"/>
    </location>
</feature>
<reference evidence="4" key="1">
    <citation type="submission" date="2015-01" db="EMBL/GenBank/DDBJ databases">
        <authorList>
            <person name="Aksoy S."/>
            <person name="Warren W."/>
            <person name="Wilson R.K."/>
        </authorList>
    </citation>
    <scope>NUCLEOTIDE SEQUENCE [LARGE SCALE GENOMIC DNA]</scope>
    <source>
        <strain evidence="4">IAEA</strain>
    </source>
</reference>
<feature type="coiled-coil region" evidence="1">
    <location>
        <begin position="3044"/>
        <end position="3238"/>
    </location>
</feature>
<feature type="compositionally biased region" description="Polar residues" evidence="2">
    <location>
        <begin position="1287"/>
        <end position="1305"/>
    </location>
</feature>
<evidence type="ECO:0008006" key="5">
    <source>
        <dbReference type="Google" id="ProtNLM"/>
    </source>
</evidence>
<dbReference type="STRING" id="67801.A0A1B0B6I9"/>
<feature type="coiled-coil region" evidence="1">
    <location>
        <begin position="2664"/>
        <end position="2719"/>
    </location>
</feature>
<evidence type="ECO:0000313" key="3">
    <source>
        <dbReference type="EnsemblMetazoa" id="GPPI020482-PA"/>
    </source>
</evidence>
<feature type="compositionally biased region" description="Polar residues" evidence="2">
    <location>
        <begin position="4348"/>
        <end position="4360"/>
    </location>
</feature>
<evidence type="ECO:0000313" key="4">
    <source>
        <dbReference type="Proteomes" id="UP000092460"/>
    </source>
</evidence>
<name>A0A1B0B6I9_9MUSC</name>
<evidence type="ECO:0000256" key="2">
    <source>
        <dbReference type="SAM" id="MobiDB-lite"/>
    </source>
</evidence>
<dbReference type="PANTHER" id="PTHR23159">
    <property type="entry name" value="CENTROSOMAL PROTEIN 2"/>
    <property type="match status" value="1"/>
</dbReference>
<accession>A0A1B0B6I9</accession>
<protein>
    <recommendedName>
        <fullName evidence="5">Protein lava lamp</fullName>
    </recommendedName>
</protein>
<feature type="coiled-coil region" evidence="1">
    <location>
        <begin position="1995"/>
        <end position="2219"/>
    </location>
</feature>
<dbReference type="Gene3D" id="1.10.287.1490">
    <property type="match status" value="1"/>
</dbReference>
<feature type="coiled-coil region" evidence="1">
    <location>
        <begin position="437"/>
        <end position="783"/>
    </location>
</feature>
<feature type="coiled-coil region" evidence="1">
    <location>
        <begin position="4454"/>
        <end position="4481"/>
    </location>
</feature>
<feature type="coiled-coil region" evidence="1">
    <location>
        <begin position="2245"/>
        <end position="2626"/>
    </location>
</feature>
<reference evidence="3" key="2">
    <citation type="submission" date="2020-05" db="UniProtKB">
        <authorList>
            <consortium name="EnsemblMetazoa"/>
        </authorList>
    </citation>
    <scope>IDENTIFICATION</scope>
    <source>
        <strain evidence="3">IAEA</strain>
    </source>
</reference>
<dbReference type="PANTHER" id="PTHR23159:SF31">
    <property type="entry name" value="CENTROSOME-ASSOCIATED PROTEIN CEP250 ISOFORM X1"/>
    <property type="match status" value="1"/>
</dbReference>
<feature type="region of interest" description="Disordered" evidence="2">
    <location>
        <begin position="4331"/>
        <end position="4361"/>
    </location>
</feature>
<feature type="coiled-coil region" evidence="1">
    <location>
        <begin position="223"/>
        <end position="340"/>
    </location>
</feature>
<feature type="coiled-coil region" evidence="1">
    <location>
        <begin position="3782"/>
        <end position="3974"/>
    </location>
</feature>
<dbReference type="EMBL" id="JXJN01009115">
    <property type="status" value="NOT_ANNOTATED_CDS"/>
    <property type="molecule type" value="Genomic_DNA"/>
</dbReference>
<evidence type="ECO:0000256" key="1">
    <source>
        <dbReference type="SAM" id="Coils"/>
    </source>
</evidence>
<feature type="region of interest" description="Disordered" evidence="2">
    <location>
        <begin position="101"/>
        <end position="124"/>
    </location>
</feature>
<proteinExistence type="predicted"/>
<feature type="coiled-coil region" evidence="1">
    <location>
        <begin position="1409"/>
        <end position="1526"/>
    </location>
</feature>
<feature type="coiled-coil region" evidence="1">
    <location>
        <begin position="1059"/>
        <end position="1206"/>
    </location>
</feature>
<feature type="coiled-coil region" evidence="1">
    <location>
        <begin position="3375"/>
        <end position="3416"/>
    </location>
</feature>
<dbReference type="EnsemblMetazoa" id="GPPI020482-RA">
    <property type="protein sequence ID" value="GPPI020482-PA"/>
    <property type="gene ID" value="GPPI020482"/>
</dbReference>
<feature type="coiled-coil region" evidence="1">
    <location>
        <begin position="367"/>
        <end position="408"/>
    </location>
</feature>
<feature type="coiled-coil region" evidence="1">
    <location>
        <begin position="1623"/>
        <end position="1969"/>
    </location>
</feature>
<feature type="coiled-coil region" evidence="1">
    <location>
        <begin position="2764"/>
        <end position="2990"/>
    </location>
</feature>
<feature type="coiled-coil region" evidence="1">
    <location>
        <begin position="3702"/>
        <end position="3757"/>
    </location>
</feature>
<keyword evidence="4" id="KW-1185">Reference proteome</keyword>
<dbReference type="Proteomes" id="UP000092460">
    <property type="component" value="Unassembled WGS sequence"/>
</dbReference>